<organism evidence="1 2">
    <name type="scientific">Pisolithus microcarpus 441</name>
    <dbReference type="NCBI Taxonomy" id="765257"/>
    <lineage>
        <taxon>Eukaryota</taxon>
        <taxon>Fungi</taxon>
        <taxon>Dikarya</taxon>
        <taxon>Basidiomycota</taxon>
        <taxon>Agaricomycotina</taxon>
        <taxon>Agaricomycetes</taxon>
        <taxon>Agaricomycetidae</taxon>
        <taxon>Boletales</taxon>
        <taxon>Sclerodermatineae</taxon>
        <taxon>Pisolithaceae</taxon>
        <taxon>Pisolithus</taxon>
    </lineage>
</organism>
<keyword evidence="2" id="KW-1185">Reference proteome</keyword>
<name>A0A0C9Z5A1_9AGAM</name>
<proteinExistence type="predicted"/>
<dbReference type="EMBL" id="KN833752">
    <property type="protein sequence ID" value="KIK21339.1"/>
    <property type="molecule type" value="Genomic_DNA"/>
</dbReference>
<accession>A0A0C9Z5A1</accession>
<sequence>MFPAARSSGHILCCGTTFTSSAALTLVHRSMLRVSCNVRDSGTVVHDKGISLVLRGAEAFYRIRAREKIHDIEFGSRRQIGC</sequence>
<dbReference type="HOGENOM" id="CLU_2559184_0_0_1"/>
<evidence type="ECO:0000313" key="1">
    <source>
        <dbReference type="EMBL" id="KIK21339.1"/>
    </source>
</evidence>
<evidence type="ECO:0000313" key="2">
    <source>
        <dbReference type="Proteomes" id="UP000054018"/>
    </source>
</evidence>
<reference evidence="2" key="2">
    <citation type="submission" date="2015-01" db="EMBL/GenBank/DDBJ databases">
        <title>Evolutionary Origins and Diversification of the Mycorrhizal Mutualists.</title>
        <authorList>
            <consortium name="DOE Joint Genome Institute"/>
            <consortium name="Mycorrhizal Genomics Consortium"/>
            <person name="Kohler A."/>
            <person name="Kuo A."/>
            <person name="Nagy L.G."/>
            <person name="Floudas D."/>
            <person name="Copeland A."/>
            <person name="Barry K.W."/>
            <person name="Cichocki N."/>
            <person name="Veneault-Fourrey C."/>
            <person name="LaButti K."/>
            <person name="Lindquist E.A."/>
            <person name="Lipzen A."/>
            <person name="Lundell T."/>
            <person name="Morin E."/>
            <person name="Murat C."/>
            <person name="Riley R."/>
            <person name="Ohm R."/>
            <person name="Sun H."/>
            <person name="Tunlid A."/>
            <person name="Henrissat B."/>
            <person name="Grigoriev I.V."/>
            <person name="Hibbett D.S."/>
            <person name="Martin F."/>
        </authorList>
    </citation>
    <scope>NUCLEOTIDE SEQUENCE [LARGE SCALE GENOMIC DNA]</scope>
    <source>
        <strain evidence="2">441</strain>
    </source>
</reference>
<dbReference type="AlphaFoldDB" id="A0A0C9Z5A1"/>
<gene>
    <name evidence="1" type="ORF">PISMIDRAFT_542365</name>
</gene>
<protein>
    <submittedName>
        <fullName evidence="1">Uncharacterized protein</fullName>
    </submittedName>
</protein>
<reference evidence="1 2" key="1">
    <citation type="submission" date="2014-04" db="EMBL/GenBank/DDBJ databases">
        <authorList>
            <consortium name="DOE Joint Genome Institute"/>
            <person name="Kuo A."/>
            <person name="Kohler A."/>
            <person name="Costa M.D."/>
            <person name="Nagy L.G."/>
            <person name="Floudas D."/>
            <person name="Copeland A."/>
            <person name="Barry K.W."/>
            <person name="Cichocki N."/>
            <person name="Veneault-Fourrey C."/>
            <person name="LaButti K."/>
            <person name="Lindquist E.A."/>
            <person name="Lipzen A."/>
            <person name="Lundell T."/>
            <person name="Morin E."/>
            <person name="Murat C."/>
            <person name="Sun H."/>
            <person name="Tunlid A."/>
            <person name="Henrissat B."/>
            <person name="Grigoriev I.V."/>
            <person name="Hibbett D.S."/>
            <person name="Martin F."/>
            <person name="Nordberg H.P."/>
            <person name="Cantor M.N."/>
            <person name="Hua S.X."/>
        </authorList>
    </citation>
    <scope>NUCLEOTIDE SEQUENCE [LARGE SCALE GENOMIC DNA]</scope>
    <source>
        <strain evidence="1 2">441</strain>
    </source>
</reference>
<dbReference type="Proteomes" id="UP000054018">
    <property type="component" value="Unassembled WGS sequence"/>
</dbReference>